<dbReference type="PANTHER" id="PTHR11412">
    <property type="entry name" value="MACROGLOBULIN / COMPLEMENT"/>
    <property type="match status" value="1"/>
</dbReference>
<dbReference type="STRING" id="299467.A0A443RZ95"/>
<dbReference type="InterPro" id="IPR013783">
    <property type="entry name" value="Ig-like_fold"/>
</dbReference>
<sequence length="483" mass="55322">IGDLDINKKYKLNVYGKGGVNFNHTTDLHLESKITHVFIQTDKAMYKPSQTVMFRTVVVDEKLKPIRNQSVDPNGNIIRNTNLKTKSSGIIAQELKLSDQPNLGDWTIIVDVNSTKKEKKFTVAEYVLPDFSVNIEPPSYVLRNSTNFVVTVKAQYTYGKPVKGDMNLTITDRYPTYINGKSEKRKLFTVQSKINGEKDVEIQTNHLFVDKHSLWRTAFDIQASVVDELTKKKYNNTHQLTVVEKKYKIKLLKTKKFKIGFDYINYVQVTYADDKPIENSNKPLKIKYGFGWNADHRSRVFETVPVNGIAKIVLSTEYTPQSTTPEPTPIYYDEFGHHRRIVRPYPHYEENTVISMNGIYDGVDANIGTIYADKDECYTDFHILNEQYGKVYKVGEDVEFELTTDKTLKNFVYEVVTKKGVVIANSISEPISQSAGFKVKMTTEHAPKSNVVVHFFCNDKLIDKSVKILVDAEFKNKPIISFN</sequence>
<evidence type="ECO:0000313" key="10">
    <source>
        <dbReference type="Proteomes" id="UP000288716"/>
    </source>
</evidence>
<name>A0A443RZ95_9ACAR</name>
<keyword evidence="10" id="KW-1185">Reference proteome</keyword>
<evidence type="ECO:0000256" key="4">
    <source>
        <dbReference type="ARBA" id="ARBA00057615"/>
    </source>
</evidence>
<evidence type="ECO:0000313" key="9">
    <source>
        <dbReference type="EMBL" id="RWS20589.1"/>
    </source>
</evidence>
<feature type="non-terminal residue" evidence="9">
    <location>
        <position position="1"/>
    </location>
</feature>
<dbReference type="InterPro" id="IPR041555">
    <property type="entry name" value="MG3"/>
</dbReference>
<evidence type="ECO:0000256" key="3">
    <source>
        <dbReference type="ARBA" id="ARBA00023180"/>
    </source>
</evidence>
<dbReference type="Pfam" id="PF17791">
    <property type="entry name" value="MG3"/>
    <property type="match status" value="1"/>
</dbReference>
<gene>
    <name evidence="9" type="ORF">B4U80_04812</name>
</gene>
<keyword evidence="2" id="KW-0882">Thioester bond</keyword>
<dbReference type="OrthoDB" id="6510601at2759"/>
<dbReference type="Gene3D" id="2.60.40.10">
    <property type="entry name" value="Immunoglobulins"/>
    <property type="match status" value="1"/>
</dbReference>
<dbReference type="AlphaFoldDB" id="A0A443RZ95"/>
<dbReference type="EMBL" id="NCKV01016646">
    <property type="protein sequence ID" value="RWS20589.1"/>
    <property type="molecule type" value="Genomic_DNA"/>
</dbReference>
<accession>A0A443RZ95</accession>
<dbReference type="Proteomes" id="UP000288716">
    <property type="component" value="Unassembled WGS sequence"/>
</dbReference>
<evidence type="ECO:0000256" key="5">
    <source>
        <dbReference type="ARBA" id="ARBA00063781"/>
    </source>
</evidence>
<dbReference type="Gene3D" id="2.60.40.1930">
    <property type="match status" value="2"/>
</dbReference>
<feature type="domain" description="Macroglobulin" evidence="7">
    <location>
        <begin position="37"/>
        <end position="123"/>
    </location>
</feature>
<comment type="caution">
    <text evidence="9">The sequence shown here is derived from an EMBL/GenBank/DDBJ whole genome shotgun (WGS) entry which is preliminary data.</text>
</comment>
<comment type="function">
    <text evidence="4">Binds covalently through a thioester bond to the pathogen surface resulting in pathogen clearance.</text>
</comment>
<proteinExistence type="predicted"/>
<evidence type="ECO:0000256" key="6">
    <source>
        <dbReference type="ARBA" id="ARBA00078071"/>
    </source>
</evidence>
<comment type="subunit">
    <text evidence="5">Heterodimer of a TEP1-N chain and an TEP1-C chain non-covalently linked. Forms a complex composed of TEP1-N and TEP1-C heterodimer, LRIM1 and APL1C; the interaction stabilizes TEP1-N and TEP1-C heterodimer, prevents its binding to tissues while circulating in the hemolymph and protects the thioester bond from hydrolysis. Mature TEP1 and to a lesser extent full-length TEP1 interact with SPCLIP1; the interaction is induced by microbial infection.</text>
</comment>
<reference evidence="9 10" key="1">
    <citation type="journal article" date="2018" name="Gigascience">
        <title>Genomes of trombidid mites reveal novel predicted allergens and laterally-transferred genes associated with secondary metabolism.</title>
        <authorList>
            <person name="Dong X."/>
            <person name="Chaisiri K."/>
            <person name="Xia D."/>
            <person name="Armstrong S.D."/>
            <person name="Fang Y."/>
            <person name="Donnelly M.J."/>
            <person name="Kadowaki T."/>
            <person name="McGarry J.W."/>
            <person name="Darby A.C."/>
            <person name="Makepeace B.L."/>
        </authorList>
    </citation>
    <scope>NUCLEOTIDE SEQUENCE [LARGE SCALE GENOMIC DNA]</scope>
    <source>
        <strain evidence="9">UoL-UT</strain>
    </source>
</reference>
<feature type="non-terminal residue" evidence="9">
    <location>
        <position position="483"/>
    </location>
</feature>
<dbReference type="InterPro" id="IPR050473">
    <property type="entry name" value="A2M/Complement_sys"/>
</dbReference>
<keyword evidence="1" id="KW-0732">Signal</keyword>
<dbReference type="PANTHER" id="PTHR11412:SF136">
    <property type="entry name" value="CD109 ANTIGEN"/>
    <property type="match status" value="1"/>
</dbReference>
<dbReference type="Pfam" id="PF01835">
    <property type="entry name" value="MG2"/>
    <property type="match status" value="1"/>
</dbReference>
<feature type="domain" description="Macroglobulin" evidence="8">
    <location>
        <begin position="125"/>
        <end position="207"/>
    </location>
</feature>
<dbReference type="VEuPathDB" id="VectorBase:LDEU011451"/>
<dbReference type="InterPro" id="IPR002890">
    <property type="entry name" value="MG2"/>
</dbReference>
<protein>
    <recommendedName>
        <fullName evidence="6">TEP1-F</fullName>
    </recommendedName>
</protein>
<keyword evidence="3" id="KW-0325">Glycoprotein</keyword>
<dbReference type="FunFam" id="2.60.40.1930:FF:000001">
    <property type="entry name" value="CD109 isoform 3"/>
    <property type="match status" value="1"/>
</dbReference>
<organism evidence="9 10">
    <name type="scientific">Leptotrombidium deliense</name>
    <dbReference type="NCBI Taxonomy" id="299467"/>
    <lineage>
        <taxon>Eukaryota</taxon>
        <taxon>Metazoa</taxon>
        <taxon>Ecdysozoa</taxon>
        <taxon>Arthropoda</taxon>
        <taxon>Chelicerata</taxon>
        <taxon>Arachnida</taxon>
        <taxon>Acari</taxon>
        <taxon>Acariformes</taxon>
        <taxon>Trombidiformes</taxon>
        <taxon>Prostigmata</taxon>
        <taxon>Anystina</taxon>
        <taxon>Parasitengona</taxon>
        <taxon>Trombiculoidea</taxon>
        <taxon>Trombiculidae</taxon>
        <taxon>Leptotrombidium</taxon>
    </lineage>
</organism>
<dbReference type="Gene3D" id="2.60.40.1940">
    <property type="match status" value="1"/>
</dbReference>
<dbReference type="GO" id="GO:0004866">
    <property type="term" value="F:endopeptidase inhibitor activity"/>
    <property type="evidence" value="ECO:0007669"/>
    <property type="project" value="InterPro"/>
</dbReference>
<evidence type="ECO:0000259" key="8">
    <source>
        <dbReference type="Pfam" id="PF17791"/>
    </source>
</evidence>
<evidence type="ECO:0000256" key="1">
    <source>
        <dbReference type="ARBA" id="ARBA00022729"/>
    </source>
</evidence>
<evidence type="ECO:0000259" key="7">
    <source>
        <dbReference type="Pfam" id="PF01835"/>
    </source>
</evidence>
<evidence type="ECO:0000256" key="2">
    <source>
        <dbReference type="ARBA" id="ARBA00022966"/>
    </source>
</evidence>